<keyword evidence="8" id="KW-0503">Monooxygenase</keyword>
<organism evidence="8 9">
    <name type="scientific">Streptomyces caeni</name>
    <dbReference type="NCBI Taxonomy" id="2307231"/>
    <lineage>
        <taxon>Bacteria</taxon>
        <taxon>Bacillati</taxon>
        <taxon>Actinomycetota</taxon>
        <taxon>Actinomycetes</taxon>
        <taxon>Kitasatosporales</taxon>
        <taxon>Streptomycetaceae</taxon>
        <taxon>Streptomyces</taxon>
    </lineage>
</organism>
<dbReference type="InterPro" id="IPR050346">
    <property type="entry name" value="FMO-like"/>
</dbReference>
<comment type="caution">
    <text evidence="8">The sequence shown here is derived from an EMBL/GenBank/DDBJ whole genome shotgun (WGS) entry which is preliminary data.</text>
</comment>
<name>A0ABW4J0A5_9ACTN</name>
<evidence type="ECO:0000256" key="4">
    <source>
        <dbReference type="ARBA" id="ARBA00022827"/>
    </source>
</evidence>
<dbReference type="EMBL" id="JBHUDX010000114">
    <property type="protein sequence ID" value="MFD1663064.1"/>
    <property type="molecule type" value="Genomic_DNA"/>
</dbReference>
<proteinExistence type="inferred from homology"/>
<accession>A0ABW4J0A5</accession>
<dbReference type="InterPro" id="IPR036188">
    <property type="entry name" value="FAD/NAD-bd_sf"/>
</dbReference>
<dbReference type="EC" id="1.14.13.-" evidence="8"/>
<dbReference type="SUPFAM" id="SSF51905">
    <property type="entry name" value="FAD/NAD(P)-binding domain"/>
    <property type="match status" value="2"/>
</dbReference>
<dbReference type="Pfam" id="PF00743">
    <property type="entry name" value="FMO-like"/>
    <property type="match status" value="1"/>
</dbReference>
<evidence type="ECO:0000256" key="5">
    <source>
        <dbReference type="ARBA" id="ARBA00022857"/>
    </source>
</evidence>
<comment type="similarity">
    <text evidence="2">Belongs to the FAD-binding monooxygenase family.</text>
</comment>
<evidence type="ECO:0000256" key="2">
    <source>
        <dbReference type="ARBA" id="ARBA00010139"/>
    </source>
</evidence>
<gene>
    <name evidence="8" type="ORF">ACFSL4_34070</name>
</gene>
<dbReference type="InterPro" id="IPR000960">
    <property type="entry name" value="Flavin_mOase"/>
</dbReference>
<keyword evidence="6 8" id="KW-0560">Oxidoreductase</keyword>
<protein>
    <submittedName>
        <fullName evidence="8">Flavin-containing monooxygenase</fullName>
        <ecNumber evidence="8">1.14.13.-</ecNumber>
    </submittedName>
</protein>
<dbReference type="Gene3D" id="3.50.50.60">
    <property type="entry name" value="FAD/NAD(P)-binding domain"/>
    <property type="match status" value="1"/>
</dbReference>
<evidence type="ECO:0000256" key="1">
    <source>
        <dbReference type="ARBA" id="ARBA00009183"/>
    </source>
</evidence>
<dbReference type="PRINTS" id="PR00370">
    <property type="entry name" value="FMOXYGENASE"/>
</dbReference>
<evidence type="ECO:0000313" key="8">
    <source>
        <dbReference type="EMBL" id="MFD1663064.1"/>
    </source>
</evidence>
<keyword evidence="3" id="KW-0285">Flavoprotein</keyword>
<evidence type="ECO:0000256" key="3">
    <source>
        <dbReference type="ARBA" id="ARBA00022630"/>
    </source>
</evidence>
<keyword evidence="4" id="KW-0274">FAD</keyword>
<dbReference type="GO" id="GO:0004497">
    <property type="term" value="F:monooxygenase activity"/>
    <property type="evidence" value="ECO:0007669"/>
    <property type="project" value="UniProtKB-KW"/>
</dbReference>
<evidence type="ECO:0000256" key="6">
    <source>
        <dbReference type="ARBA" id="ARBA00023002"/>
    </source>
</evidence>
<reference evidence="9" key="1">
    <citation type="journal article" date="2019" name="Int. J. Syst. Evol. Microbiol.">
        <title>The Global Catalogue of Microorganisms (GCM) 10K type strain sequencing project: providing services to taxonomists for standard genome sequencing and annotation.</title>
        <authorList>
            <consortium name="The Broad Institute Genomics Platform"/>
            <consortium name="The Broad Institute Genome Sequencing Center for Infectious Disease"/>
            <person name="Wu L."/>
            <person name="Ma J."/>
        </authorList>
    </citation>
    <scope>NUCLEOTIDE SEQUENCE [LARGE SCALE GENOMIC DNA]</scope>
    <source>
        <strain evidence="9">CGMCC 1.12470</strain>
    </source>
</reference>
<evidence type="ECO:0000313" key="9">
    <source>
        <dbReference type="Proteomes" id="UP001597261"/>
    </source>
</evidence>
<dbReference type="Proteomes" id="UP001597261">
    <property type="component" value="Unassembled WGS sequence"/>
</dbReference>
<dbReference type="InterPro" id="IPR020946">
    <property type="entry name" value="Flavin_mOase-like"/>
</dbReference>
<dbReference type="RefSeq" id="WP_381091547.1">
    <property type="nucleotide sequence ID" value="NZ_JBHUDX010000114.1"/>
</dbReference>
<evidence type="ECO:0000256" key="7">
    <source>
        <dbReference type="SAM" id="MobiDB-lite"/>
    </source>
</evidence>
<dbReference type="PANTHER" id="PTHR23023">
    <property type="entry name" value="DIMETHYLANILINE MONOOXYGENASE"/>
    <property type="match status" value="1"/>
</dbReference>
<sequence>MSVRVCVIGAGVCGLAAAQVLSERGIPFDVYEKGSDIGGQWRFCNDSGTSAVYDSIELNSSRDMSGFPKFPMPEDYPLFPGHPQMLDYLERYTEHFGLRRYIRFRTSVTGVVKDGTGYLVTLDDGQTHRYSHVLVANGFHWDPKWPEPAYRGEFTGTQLHSKDYKRPDPLRGRRVLVVGFGNTACDIATELSAVADRVVSSARRGFWITPKYLFGRPADKANLPLATYVPPLVQSLLLTAMLWVTQGRISRYGLAAPGHLALRTHPATCEGYLPAVKAGRIAVRPGIERFDGGSRVRFTDGSVEEFDAIVWCTGYKFSFPFLPQESTPVMVGPMRLFRRIVMPGHERMFFLGFAKTLSAITPVAEAQAEWTADLIEGRTRLPGREAMLAEIAADERKVRRRYSATPRLTVELDVYRYLRQLLRDRRHHLAADGAPLVHRTTTGVTPDPDRSPGPVGSH</sequence>
<keyword evidence="5" id="KW-0521">NADP</keyword>
<dbReference type="PIRSF" id="PIRSF000332">
    <property type="entry name" value="FMO"/>
    <property type="match status" value="1"/>
</dbReference>
<feature type="region of interest" description="Disordered" evidence="7">
    <location>
        <begin position="437"/>
        <end position="458"/>
    </location>
</feature>
<comment type="similarity">
    <text evidence="1">Belongs to the FMO family.</text>
</comment>
<keyword evidence="9" id="KW-1185">Reference proteome</keyword>